<gene>
    <name evidence="13" type="ORF">LEMA_P087110.1</name>
</gene>
<feature type="transmembrane region" description="Helical" evidence="10">
    <location>
        <begin position="293"/>
        <end position="313"/>
    </location>
</feature>
<dbReference type="AlphaFoldDB" id="E5A777"/>
<keyword evidence="8 10" id="KW-0472">Membrane</keyword>
<evidence type="ECO:0000313" key="14">
    <source>
        <dbReference type="Proteomes" id="UP000002668"/>
    </source>
</evidence>
<dbReference type="GO" id="GO:0042761">
    <property type="term" value="P:very long-chain fatty acid biosynthetic process"/>
    <property type="evidence" value="ECO:0007669"/>
    <property type="project" value="TreeGrafter"/>
</dbReference>
<feature type="coiled-coil region" evidence="11">
    <location>
        <begin position="584"/>
        <end position="615"/>
    </location>
</feature>
<evidence type="ECO:0000256" key="11">
    <source>
        <dbReference type="SAM" id="Coils"/>
    </source>
</evidence>
<dbReference type="STRING" id="985895.E5A777"/>
<evidence type="ECO:0000256" key="10">
    <source>
        <dbReference type="RuleBase" id="RU361115"/>
    </source>
</evidence>
<evidence type="ECO:0000256" key="12">
    <source>
        <dbReference type="SAM" id="MobiDB-lite"/>
    </source>
</evidence>
<protein>
    <recommendedName>
        <fullName evidence="10">Elongation of fatty acids protein</fullName>
        <ecNumber evidence="10">2.3.1.-</ecNumber>
    </recommendedName>
</protein>
<organism evidence="13 14">
    <name type="scientific">Leptosphaeria maculans (strain JN3 / isolate v23.1.3 / race Av1-4-5-6-7-8)</name>
    <name type="common">Blackleg fungus</name>
    <name type="synonym">Phoma lingam</name>
    <dbReference type="NCBI Taxonomy" id="985895"/>
    <lineage>
        <taxon>Eukaryota</taxon>
        <taxon>Fungi</taxon>
        <taxon>Dikarya</taxon>
        <taxon>Ascomycota</taxon>
        <taxon>Pezizomycotina</taxon>
        <taxon>Dothideomycetes</taxon>
        <taxon>Pleosporomycetidae</taxon>
        <taxon>Pleosporales</taxon>
        <taxon>Pleosporineae</taxon>
        <taxon>Leptosphaeriaceae</taxon>
        <taxon>Plenodomus</taxon>
        <taxon>Plenodomus lingam/Leptosphaeria maculans species complex</taxon>
    </lineage>
</organism>
<dbReference type="PANTHER" id="PTHR11157:SF169">
    <property type="entry name" value="ELONGATION OF FATTY ACIDS PROTEIN"/>
    <property type="match status" value="1"/>
</dbReference>
<sequence>MQTDGQWQGVLWPGALFASSLLKFPRFSLQSPHATSTVASPSHTITTATMSGAGPSLHPGDWPARAIFQFPPDPLPLPIPPPWHGEPTFANPFPIPKDIYQGALSYKVPLTIASVYFVTVTYVNWYNRQHGNKPWRIAKTRPFFAFVIFHNVFLAVYSAITCVAMIRCLKRSFPHYSEPHAVVGTIDALCKIHGPRGLGDAVTYHPDNNTWSSLNAKVLVGNNGLPDPSDVGRMWNEGLAFWSWWFYLSKFYEVLDTAIILAKGKRSTTLQKYHHAGAMLSMWAGMRFMSPPIWMFALVNSGIHAMMYTYYTISALGFRVPNVVKRTLTSLQITQFLVGSAFAAIHLFISYTVPVSVAYKITEKVATQSTSAVATTVSSAVSSATETVATALPTVTGVAVAFLRKLIYRAAGDEGLAENVVLPGQPVPAYQSQHVVPAAPSEPAQLNPVQKFFHQNVERTVYRTEYQTVPCVDTSGQAFAIYLNLIYLAPLTILFMRFFFKSYLRRAPPTKQGQPKSRTISDAAGDAKRSVEREFDALDKTAEDGISTAVSRARDAVRGRKGNANGHIKDERHGSLSPANKKFVDNVKNRVNQQLKELDDSAETTTKKAKQLANDLAGKAQDVKGKVTDSWQDVKKEAGQAAENGSQRAKQEADKVQENAAQQTNTNSPSKKSPKKLRKAENKARREAEASQNLDDAAVEKPEAEAEPKDLKNTLEKDEGKNLI</sequence>
<dbReference type="OMA" id="HSGAMLC"/>
<dbReference type="PANTHER" id="PTHR11157">
    <property type="entry name" value="FATTY ACID ACYL TRANSFERASE-RELATED"/>
    <property type="match status" value="1"/>
</dbReference>
<dbReference type="GO" id="GO:0005789">
    <property type="term" value="C:endoplasmic reticulum membrane"/>
    <property type="evidence" value="ECO:0007669"/>
    <property type="project" value="TreeGrafter"/>
</dbReference>
<keyword evidence="5 10" id="KW-0276">Fatty acid metabolism</keyword>
<evidence type="ECO:0000256" key="8">
    <source>
        <dbReference type="ARBA" id="ARBA00023136"/>
    </source>
</evidence>
<evidence type="ECO:0000256" key="9">
    <source>
        <dbReference type="ARBA" id="ARBA00023160"/>
    </source>
</evidence>
<dbReference type="Proteomes" id="UP000002668">
    <property type="component" value="Genome"/>
</dbReference>
<dbReference type="GO" id="GO:0009922">
    <property type="term" value="F:fatty acid elongase activity"/>
    <property type="evidence" value="ECO:0007669"/>
    <property type="project" value="InterPro"/>
</dbReference>
<dbReference type="EC" id="2.3.1.-" evidence="10"/>
<dbReference type="SUPFAM" id="SSF47162">
    <property type="entry name" value="Apolipoprotein"/>
    <property type="match status" value="1"/>
</dbReference>
<accession>E5A777</accession>
<evidence type="ECO:0000256" key="3">
    <source>
        <dbReference type="ARBA" id="ARBA00022679"/>
    </source>
</evidence>
<comment type="subcellular location">
    <subcellularLocation>
        <location evidence="1">Membrane</location>
        <topology evidence="1">Multi-pass membrane protein</topology>
    </subcellularLocation>
</comment>
<dbReference type="eggNOG" id="KOG3072">
    <property type="taxonomic scope" value="Eukaryota"/>
</dbReference>
<dbReference type="GO" id="GO:0030148">
    <property type="term" value="P:sphingolipid biosynthetic process"/>
    <property type="evidence" value="ECO:0007669"/>
    <property type="project" value="TreeGrafter"/>
</dbReference>
<evidence type="ECO:0000256" key="7">
    <source>
        <dbReference type="ARBA" id="ARBA00023098"/>
    </source>
</evidence>
<evidence type="ECO:0000256" key="6">
    <source>
        <dbReference type="ARBA" id="ARBA00022989"/>
    </source>
</evidence>
<keyword evidence="6 10" id="KW-1133">Transmembrane helix</keyword>
<keyword evidence="7 10" id="KW-0443">Lipid metabolism</keyword>
<feature type="region of interest" description="Disordered" evidence="12">
    <location>
        <begin position="508"/>
        <end position="528"/>
    </location>
</feature>
<feature type="compositionally biased region" description="Polar residues" evidence="12">
    <location>
        <begin position="511"/>
        <end position="520"/>
    </location>
</feature>
<dbReference type="InterPro" id="IPR002076">
    <property type="entry name" value="ELO_fam"/>
</dbReference>
<dbReference type="GO" id="GO:0034626">
    <property type="term" value="P:fatty acid elongation, polyunsaturated fatty acid"/>
    <property type="evidence" value="ECO:0007669"/>
    <property type="project" value="TreeGrafter"/>
</dbReference>
<feature type="compositionally biased region" description="Basic and acidic residues" evidence="12">
    <location>
        <begin position="679"/>
        <end position="689"/>
    </location>
</feature>
<proteinExistence type="inferred from homology"/>
<evidence type="ECO:0000256" key="2">
    <source>
        <dbReference type="ARBA" id="ARBA00022516"/>
    </source>
</evidence>
<evidence type="ECO:0000256" key="5">
    <source>
        <dbReference type="ARBA" id="ARBA00022832"/>
    </source>
</evidence>
<reference evidence="14" key="1">
    <citation type="journal article" date="2011" name="Nat. Commun.">
        <title>Effector diversification within compartments of the Leptosphaeria maculans genome affected by Repeat-Induced Point mutations.</title>
        <authorList>
            <person name="Rouxel T."/>
            <person name="Grandaubert J."/>
            <person name="Hane J.K."/>
            <person name="Hoede C."/>
            <person name="van de Wouw A.P."/>
            <person name="Couloux A."/>
            <person name="Dominguez V."/>
            <person name="Anthouard V."/>
            <person name="Bally P."/>
            <person name="Bourras S."/>
            <person name="Cozijnsen A.J."/>
            <person name="Ciuffetti L.M."/>
            <person name="Degrave A."/>
            <person name="Dilmaghani A."/>
            <person name="Duret L."/>
            <person name="Fudal I."/>
            <person name="Goodwin S.B."/>
            <person name="Gout L."/>
            <person name="Glaser N."/>
            <person name="Linglin J."/>
            <person name="Kema G.H.J."/>
            <person name="Lapalu N."/>
            <person name="Lawrence C.B."/>
            <person name="May K."/>
            <person name="Meyer M."/>
            <person name="Ollivier B."/>
            <person name="Poulain J."/>
            <person name="Schoch C.L."/>
            <person name="Simon A."/>
            <person name="Spatafora J.W."/>
            <person name="Stachowiak A."/>
            <person name="Turgeon B.G."/>
            <person name="Tyler B.M."/>
            <person name="Vincent D."/>
            <person name="Weissenbach J."/>
            <person name="Amselem J."/>
            <person name="Quesneville H."/>
            <person name="Oliver R.P."/>
            <person name="Wincker P."/>
            <person name="Balesdent M.-H."/>
            <person name="Howlett B.J."/>
        </authorList>
    </citation>
    <scope>NUCLEOTIDE SEQUENCE [LARGE SCALE GENOMIC DNA]</scope>
    <source>
        <strain evidence="14">JN3 / isolate v23.1.3 / race Av1-4-5-6-7-8</strain>
    </source>
</reference>
<keyword evidence="9 10" id="KW-0275">Fatty acid biosynthesis</keyword>
<feature type="transmembrane region" description="Helical" evidence="10">
    <location>
        <begin position="104"/>
        <end position="123"/>
    </location>
</feature>
<dbReference type="InParanoid" id="E5A777"/>
<dbReference type="Pfam" id="PF01151">
    <property type="entry name" value="ELO"/>
    <property type="match status" value="1"/>
</dbReference>
<dbReference type="GO" id="GO:0034625">
    <property type="term" value="P:fatty acid elongation, monounsaturated fatty acid"/>
    <property type="evidence" value="ECO:0007669"/>
    <property type="project" value="TreeGrafter"/>
</dbReference>
<feature type="region of interest" description="Disordered" evidence="12">
    <location>
        <begin position="636"/>
        <end position="724"/>
    </location>
</feature>
<comment type="catalytic activity">
    <reaction evidence="10">
        <text>an acyl-CoA + malonyl-CoA + H(+) = a 3-oxoacyl-CoA + CO2 + CoA</text>
        <dbReference type="Rhea" id="RHEA:50252"/>
        <dbReference type="ChEBI" id="CHEBI:15378"/>
        <dbReference type="ChEBI" id="CHEBI:16526"/>
        <dbReference type="ChEBI" id="CHEBI:57287"/>
        <dbReference type="ChEBI" id="CHEBI:57384"/>
        <dbReference type="ChEBI" id="CHEBI:58342"/>
        <dbReference type="ChEBI" id="CHEBI:90726"/>
    </reaction>
    <physiologicalReaction direction="left-to-right" evidence="10">
        <dbReference type="Rhea" id="RHEA:50253"/>
    </physiologicalReaction>
</comment>
<keyword evidence="11" id="KW-0175">Coiled coil</keyword>
<feature type="compositionally biased region" description="Basic and acidic residues" evidence="12">
    <location>
        <begin position="698"/>
        <end position="724"/>
    </location>
</feature>
<keyword evidence="4 10" id="KW-0812">Transmembrane</keyword>
<feature type="transmembrane region" description="Helical" evidence="10">
    <location>
        <begin position="333"/>
        <end position="353"/>
    </location>
</feature>
<keyword evidence="3 10" id="KW-0808">Transferase</keyword>
<name>E5A777_LEPMJ</name>
<feature type="transmembrane region" description="Helical" evidence="10">
    <location>
        <begin position="143"/>
        <end position="166"/>
    </location>
</feature>
<dbReference type="EMBL" id="FP929136">
    <property type="protein sequence ID" value="CBX99472.1"/>
    <property type="molecule type" value="Genomic_DNA"/>
</dbReference>
<feature type="transmembrane region" description="Helical" evidence="10">
    <location>
        <begin position="479"/>
        <end position="500"/>
    </location>
</feature>
<evidence type="ECO:0000256" key="1">
    <source>
        <dbReference type="ARBA" id="ARBA00004141"/>
    </source>
</evidence>
<evidence type="ECO:0000313" key="13">
    <source>
        <dbReference type="EMBL" id="CBX99472.1"/>
    </source>
</evidence>
<dbReference type="HOGENOM" id="CLU_017661_1_1_1"/>
<evidence type="ECO:0000256" key="4">
    <source>
        <dbReference type="ARBA" id="ARBA00022692"/>
    </source>
</evidence>
<dbReference type="VEuPathDB" id="FungiDB:LEMA_P087110.1"/>
<feature type="region of interest" description="Disordered" evidence="12">
    <location>
        <begin position="549"/>
        <end position="579"/>
    </location>
</feature>
<keyword evidence="2 10" id="KW-0444">Lipid biosynthesis</keyword>
<dbReference type="OrthoDB" id="10259681at2759"/>
<keyword evidence="14" id="KW-1185">Reference proteome</keyword>
<comment type="similarity">
    <text evidence="10">Belongs to the ELO family.</text>
</comment>
<dbReference type="GeneID" id="13289041"/>
<dbReference type="GO" id="GO:0019367">
    <property type="term" value="P:fatty acid elongation, saturated fatty acid"/>
    <property type="evidence" value="ECO:0007669"/>
    <property type="project" value="TreeGrafter"/>
</dbReference>